<organism evidence="1">
    <name type="scientific">Podoviridae sp. ctJDl18</name>
    <dbReference type="NCBI Taxonomy" id="2825242"/>
    <lineage>
        <taxon>Viruses</taxon>
        <taxon>Duplodnaviria</taxon>
        <taxon>Heunggongvirae</taxon>
        <taxon>Uroviricota</taxon>
        <taxon>Caudoviricetes</taxon>
    </lineage>
</organism>
<accession>A0A8S5V0N2</accession>
<dbReference type="EMBL" id="BK016178">
    <property type="protein sequence ID" value="DAG00269.1"/>
    <property type="molecule type" value="Genomic_DNA"/>
</dbReference>
<protein>
    <submittedName>
        <fullName evidence="1">Uncharacterized protein</fullName>
    </submittedName>
</protein>
<sequence>MFLLFKFFCSFFNLDSSSSSTTSGILITKRSFPDFSGINYQKQVTKNRQ</sequence>
<evidence type="ECO:0000313" key="1">
    <source>
        <dbReference type="EMBL" id="DAG00269.1"/>
    </source>
</evidence>
<name>A0A8S5V0N2_9CAUD</name>
<reference evidence="1" key="1">
    <citation type="journal article" date="2021" name="Proc. Natl. Acad. Sci. U.S.A.">
        <title>A Catalog of Tens of Thousands of Viruses from Human Metagenomes Reveals Hidden Associations with Chronic Diseases.</title>
        <authorList>
            <person name="Tisza M.J."/>
            <person name="Buck C.B."/>
        </authorList>
    </citation>
    <scope>NUCLEOTIDE SEQUENCE</scope>
    <source>
        <strain evidence="1">CtJDl18</strain>
    </source>
</reference>
<proteinExistence type="predicted"/>